<proteinExistence type="predicted"/>
<gene>
    <name evidence="2" type="ORF">RP29_00340</name>
</gene>
<evidence type="ECO:0000313" key="2">
    <source>
        <dbReference type="EMBL" id="KJA12352.1"/>
    </source>
</evidence>
<dbReference type="STRING" id="80878.RP29_00340"/>
<evidence type="ECO:0000313" key="3">
    <source>
        <dbReference type="Proteomes" id="UP000032566"/>
    </source>
</evidence>
<sequence length="150" mass="16305">MEQRHSRPAATSLERGGSSFSGRAAAGLGAIRSGYVDSQEPNHPARWHRISGTALFRQTTGRVETAKSRCPVVLNTYRPRRPELHPSHRPTDDAAYPYRLYHRPGRALSPSGAYAGAQRPSTGRFRCCTGKFSGIGQTQWASSGNGPVCP</sequence>
<keyword evidence="3" id="KW-1185">Reference proteome</keyword>
<evidence type="ECO:0000256" key="1">
    <source>
        <dbReference type="SAM" id="MobiDB-lite"/>
    </source>
</evidence>
<protein>
    <submittedName>
        <fullName evidence="2">Uncharacterized protein</fullName>
    </submittedName>
</protein>
<dbReference type="AlphaFoldDB" id="A0A0D7KEM2"/>
<dbReference type="EMBL" id="JXYQ01000002">
    <property type="protein sequence ID" value="KJA12352.1"/>
    <property type="molecule type" value="Genomic_DNA"/>
</dbReference>
<reference evidence="2 3" key="1">
    <citation type="submission" date="2014-12" db="EMBL/GenBank/DDBJ databases">
        <title>Isolation of bacteria from lake water.</title>
        <authorList>
            <person name="Sheng K.-Y."/>
            <person name="Chin P.-S."/>
            <person name="Chan K.-G."/>
            <person name="Tan G.S."/>
        </authorList>
    </citation>
    <scope>NUCLEOTIDE SEQUENCE [LARGE SCALE GENOMIC DNA]</scope>
    <source>
        <strain evidence="2 3">KY4</strain>
    </source>
</reference>
<comment type="caution">
    <text evidence="2">The sequence shown here is derived from an EMBL/GenBank/DDBJ whole genome shotgun (WGS) entry which is preliminary data.</text>
</comment>
<name>A0A0D7KEM2_9BURK</name>
<organism evidence="2 3">
    <name type="scientific">Acidovorax temperans</name>
    <dbReference type="NCBI Taxonomy" id="80878"/>
    <lineage>
        <taxon>Bacteria</taxon>
        <taxon>Pseudomonadati</taxon>
        <taxon>Pseudomonadota</taxon>
        <taxon>Betaproteobacteria</taxon>
        <taxon>Burkholderiales</taxon>
        <taxon>Comamonadaceae</taxon>
        <taxon>Acidovorax</taxon>
    </lineage>
</organism>
<dbReference type="Proteomes" id="UP000032566">
    <property type="component" value="Unassembled WGS sequence"/>
</dbReference>
<accession>A0A0D7KEM2</accession>
<feature type="region of interest" description="Disordered" evidence="1">
    <location>
        <begin position="1"/>
        <end position="24"/>
    </location>
</feature>